<comment type="caution">
    <text evidence="1">The sequence shown here is derived from an EMBL/GenBank/DDBJ whole genome shotgun (WGS) entry which is preliminary data.</text>
</comment>
<organism evidence="1 2">
    <name type="scientific">Melastoma candidum</name>
    <dbReference type="NCBI Taxonomy" id="119954"/>
    <lineage>
        <taxon>Eukaryota</taxon>
        <taxon>Viridiplantae</taxon>
        <taxon>Streptophyta</taxon>
        <taxon>Embryophyta</taxon>
        <taxon>Tracheophyta</taxon>
        <taxon>Spermatophyta</taxon>
        <taxon>Magnoliopsida</taxon>
        <taxon>eudicotyledons</taxon>
        <taxon>Gunneridae</taxon>
        <taxon>Pentapetalae</taxon>
        <taxon>rosids</taxon>
        <taxon>malvids</taxon>
        <taxon>Myrtales</taxon>
        <taxon>Melastomataceae</taxon>
        <taxon>Melastomatoideae</taxon>
        <taxon>Melastomateae</taxon>
        <taxon>Melastoma</taxon>
    </lineage>
</organism>
<accession>A0ACB9S393</accession>
<gene>
    <name evidence="1" type="ORF">MLD38_003687</name>
</gene>
<proteinExistence type="predicted"/>
<protein>
    <submittedName>
        <fullName evidence="1">Uncharacterized protein</fullName>
    </submittedName>
</protein>
<sequence>MRLLLLVRAYRFNGHTKATLDPLGLEEREVPDYIYPALYGFFEGDLRWVIHIGDPEKCNWLRDKLENTTPLR</sequence>
<dbReference type="Proteomes" id="UP001057402">
    <property type="component" value="Chromosome 2"/>
</dbReference>
<name>A0ACB9S393_9MYRT</name>
<reference evidence="2" key="1">
    <citation type="journal article" date="2023" name="Front. Plant Sci.">
        <title>Chromosomal-level genome assembly of Melastoma candidum provides insights into trichome evolution.</title>
        <authorList>
            <person name="Zhong Y."/>
            <person name="Wu W."/>
            <person name="Sun C."/>
            <person name="Zou P."/>
            <person name="Liu Y."/>
            <person name="Dai S."/>
            <person name="Zhou R."/>
        </authorList>
    </citation>
    <scope>NUCLEOTIDE SEQUENCE [LARGE SCALE GENOMIC DNA]</scope>
</reference>
<keyword evidence="2" id="KW-1185">Reference proteome</keyword>
<dbReference type="EMBL" id="CM042881">
    <property type="protein sequence ID" value="KAI4385692.1"/>
    <property type="molecule type" value="Genomic_DNA"/>
</dbReference>
<evidence type="ECO:0000313" key="1">
    <source>
        <dbReference type="EMBL" id="KAI4385692.1"/>
    </source>
</evidence>
<evidence type="ECO:0000313" key="2">
    <source>
        <dbReference type="Proteomes" id="UP001057402"/>
    </source>
</evidence>